<dbReference type="SUPFAM" id="SSF144232">
    <property type="entry name" value="HIT/MYND zinc finger-like"/>
    <property type="match status" value="1"/>
</dbReference>
<dbReference type="Pfam" id="PF04438">
    <property type="entry name" value="zf-HIT"/>
    <property type="match status" value="1"/>
</dbReference>
<dbReference type="PANTHER" id="PTHR13483:SF11">
    <property type="entry name" value="ZINC FINGER HIT DOMAIN-CONTAINING PROTEIN 3"/>
    <property type="match status" value="1"/>
</dbReference>
<keyword evidence="3" id="KW-0597">Phosphoprotein</keyword>
<evidence type="ECO:0000256" key="6">
    <source>
        <dbReference type="ARBA" id="ARBA00022833"/>
    </source>
</evidence>
<keyword evidence="2" id="KW-0690">Ribosome biogenesis</keyword>
<organism evidence="16 17">
    <name type="scientific">Lithohypha guttulata</name>
    <dbReference type="NCBI Taxonomy" id="1690604"/>
    <lineage>
        <taxon>Eukaryota</taxon>
        <taxon>Fungi</taxon>
        <taxon>Dikarya</taxon>
        <taxon>Ascomycota</taxon>
        <taxon>Pezizomycotina</taxon>
        <taxon>Eurotiomycetes</taxon>
        <taxon>Chaetothyriomycetidae</taxon>
        <taxon>Chaetothyriales</taxon>
        <taxon>Trichomeriaceae</taxon>
        <taxon>Lithohypha</taxon>
    </lineage>
</organism>
<dbReference type="PANTHER" id="PTHR13483">
    <property type="entry name" value="BOX C_D SNORNA PROTEIN 1-RELATED"/>
    <property type="match status" value="1"/>
</dbReference>
<comment type="similarity">
    <text evidence="9">Belongs to the BCD1 family.</text>
</comment>
<dbReference type="FunFam" id="3.30.60.190:FF:000001">
    <property type="entry name" value="box C/D snoRNA protein 1"/>
    <property type="match status" value="1"/>
</dbReference>
<evidence type="ECO:0000256" key="9">
    <source>
        <dbReference type="ARBA" id="ARBA00049654"/>
    </source>
</evidence>
<keyword evidence="1" id="KW-1017">Isopeptide bond</keyword>
<dbReference type="Gene3D" id="3.30.60.190">
    <property type="match status" value="1"/>
</dbReference>
<keyword evidence="17" id="KW-1185">Reference proteome</keyword>
<evidence type="ECO:0000259" key="15">
    <source>
        <dbReference type="PROSITE" id="PS51083"/>
    </source>
</evidence>
<feature type="compositionally biased region" description="Basic and acidic residues" evidence="14">
    <location>
        <begin position="237"/>
        <end position="247"/>
    </location>
</feature>
<dbReference type="GO" id="GO:0000463">
    <property type="term" value="P:maturation of LSU-rRNA from tricistronic rRNA transcript (SSU-rRNA, 5.8S rRNA, LSU-rRNA)"/>
    <property type="evidence" value="ECO:0007669"/>
    <property type="project" value="TreeGrafter"/>
</dbReference>
<evidence type="ECO:0000256" key="13">
    <source>
        <dbReference type="PROSITE-ProRule" id="PRU00453"/>
    </source>
</evidence>
<evidence type="ECO:0000313" key="16">
    <source>
        <dbReference type="EMBL" id="KAK5085925.1"/>
    </source>
</evidence>
<accession>A0AAN7T0W4</accession>
<name>A0AAN7T0W4_9EURO</name>
<keyword evidence="4" id="KW-0479">Metal-binding</keyword>
<evidence type="ECO:0000256" key="14">
    <source>
        <dbReference type="SAM" id="MobiDB-lite"/>
    </source>
</evidence>
<evidence type="ECO:0000256" key="1">
    <source>
        <dbReference type="ARBA" id="ARBA00022499"/>
    </source>
</evidence>
<dbReference type="CDD" id="cd23023">
    <property type="entry name" value="zf-HIT_BCD1"/>
    <property type="match status" value="1"/>
</dbReference>
<evidence type="ECO:0000256" key="12">
    <source>
        <dbReference type="ARBA" id="ARBA00077531"/>
    </source>
</evidence>
<dbReference type="InterPro" id="IPR057721">
    <property type="entry name" value="BCD1_alpha/beta"/>
</dbReference>
<dbReference type="AlphaFoldDB" id="A0AAN7T0W4"/>
<dbReference type="Pfam" id="PF25790">
    <property type="entry name" value="BCD1"/>
    <property type="match status" value="1"/>
</dbReference>
<dbReference type="InterPro" id="IPR007529">
    <property type="entry name" value="Znf_HIT"/>
</dbReference>
<feature type="domain" description="HIT-type" evidence="15">
    <location>
        <begin position="11"/>
        <end position="45"/>
    </location>
</feature>
<proteinExistence type="inferred from homology"/>
<keyword evidence="7" id="KW-0832">Ubl conjugation</keyword>
<evidence type="ECO:0000256" key="2">
    <source>
        <dbReference type="ARBA" id="ARBA00022517"/>
    </source>
</evidence>
<evidence type="ECO:0000256" key="3">
    <source>
        <dbReference type="ARBA" id="ARBA00022553"/>
    </source>
</evidence>
<evidence type="ECO:0000313" key="17">
    <source>
        <dbReference type="Proteomes" id="UP001309876"/>
    </source>
</evidence>
<sequence>MSREPLLIDLCSICHANAIKYTCPRCGTHTCSLPCVKKHKTWAQCSGVRNPAEYRKRADLATPSSIDKDFNFIAGVERSITRADDNALDRGINLAPARQLKPYDARPKVEMEIEERNVKVVRAPKGLSRSKQNKTHWVGQQKSVMWTIEWLCQDGERVVGSCPEKRLVGESYIGIVGKKKVQRKRKFSMNEPAVTADSGAKALKQEPPTSHVLKQEGAVQEASQQEEGANEMPAEQEENRQGPHKDTLSGIHFYLHNPTTSSKVKCLIPIPQDQTIRAVLEGRTVMEFPTFYAIREDPTRLKPPLISQEEYDKHHGNSTPVDVSVSLEDGEVDDSTALLPPTVLDSQKVMEVLARDLGG</sequence>
<evidence type="ECO:0000256" key="7">
    <source>
        <dbReference type="ARBA" id="ARBA00022843"/>
    </source>
</evidence>
<feature type="region of interest" description="Disordered" evidence="14">
    <location>
        <begin position="184"/>
        <end position="251"/>
    </location>
</feature>
<comment type="subunit">
    <text evidence="10">Interacts with FBL, SNU13, NOP58, NUFIP1, RUVBL1, RUVBL2 and TAF9. Interacts (via HIT-type zinc finger) with the RUVBL1/RUVBL2 complex in the presence of ADP.</text>
</comment>
<keyword evidence="6" id="KW-0862">Zinc</keyword>
<comment type="function">
    <text evidence="8">Required for box C/D snoRNAs accumulation involved in snoRNA processing, snoRNA transport to the nucleolus and ribosome biogenesis.</text>
</comment>
<keyword evidence="5 13" id="KW-0863">Zinc-finger</keyword>
<evidence type="ECO:0000256" key="11">
    <source>
        <dbReference type="ARBA" id="ARBA00068630"/>
    </source>
</evidence>
<comment type="caution">
    <text evidence="16">The sequence shown here is derived from an EMBL/GenBank/DDBJ whole genome shotgun (WGS) entry which is preliminary data.</text>
</comment>
<evidence type="ECO:0000256" key="5">
    <source>
        <dbReference type="ARBA" id="ARBA00022771"/>
    </source>
</evidence>
<gene>
    <name evidence="16" type="ORF">LTR05_005215</name>
</gene>
<dbReference type="Proteomes" id="UP001309876">
    <property type="component" value="Unassembled WGS sequence"/>
</dbReference>
<evidence type="ECO:0000256" key="10">
    <source>
        <dbReference type="ARBA" id="ARBA00061949"/>
    </source>
</evidence>
<protein>
    <recommendedName>
        <fullName evidence="11">Box C/D snoRNA protein 1</fullName>
    </recommendedName>
    <alternativeName>
        <fullName evidence="12">Zinc finger HIT domain-containing protein 6</fullName>
    </alternativeName>
</protein>
<dbReference type="PROSITE" id="PS51083">
    <property type="entry name" value="ZF_HIT"/>
    <property type="match status" value="1"/>
</dbReference>
<dbReference type="GO" id="GO:0000492">
    <property type="term" value="P:box C/D snoRNP assembly"/>
    <property type="evidence" value="ECO:0007669"/>
    <property type="project" value="TreeGrafter"/>
</dbReference>
<dbReference type="GO" id="GO:0048254">
    <property type="term" value="P:snoRNA localization"/>
    <property type="evidence" value="ECO:0007669"/>
    <property type="project" value="TreeGrafter"/>
</dbReference>
<evidence type="ECO:0000256" key="4">
    <source>
        <dbReference type="ARBA" id="ARBA00022723"/>
    </source>
</evidence>
<dbReference type="GO" id="GO:0070761">
    <property type="term" value="C:pre-snoRNP complex"/>
    <property type="evidence" value="ECO:0007669"/>
    <property type="project" value="TreeGrafter"/>
</dbReference>
<dbReference type="InterPro" id="IPR051639">
    <property type="entry name" value="BCD1"/>
</dbReference>
<dbReference type="EMBL" id="JAVRRJ010000004">
    <property type="protein sequence ID" value="KAK5085925.1"/>
    <property type="molecule type" value="Genomic_DNA"/>
</dbReference>
<evidence type="ECO:0000256" key="8">
    <source>
        <dbReference type="ARBA" id="ARBA00049598"/>
    </source>
</evidence>
<reference evidence="16 17" key="1">
    <citation type="submission" date="2023-08" db="EMBL/GenBank/DDBJ databases">
        <title>Black Yeasts Isolated from many extreme environments.</title>
        <authorList>
            <person name="Coleine C."/>
            <person name="Stajich J.E."/>
            <person name="Selbmann L."/>
        </authorList>
    </citation>
    <scope>NUCLEOTIDE SEQUENCE [LARGE SCALE GENOMIC DNA]</scope>
    <source>
        <strain evidence="16 17">CCFEE 5910</strain>
    </source>
</reference>
<dbReference type="GO" id="GO:0008270">
    <property type="term" value="F:zinc ion binding"/>
    <property type="evidence" value="ECO:0007669"/>
    <property type="project" value="UniProtKB-UniRule"/>
</dbReference>
<dbReference type="GO" id="GO:0005634">
    <property type="term" value="C:nucleus"/>
    <property type="evidence" value="ECO:0007669"/>
    <property type="project" value="TreeGrafter"/>
</dbReference>